<dbReference type="CDD" id="cd06208">
    <property type="entry name" value="CYPOR_like_FNR"/>
    <property type="match status" value="1"/>
</dbReference>
<comment type="similarity">
    <text evidence="2">Belongs to the ferredoxin--NADP reductase type 1 family.</text>
</comment>
<comment type="catalytic activity">
    <reaction evidence="8">
        <text>2 reduced [2Fe-2S]-[ferredoxin] + NADP(+) + H(+) = 2 oxidized [2Fe-2S]-[ferredoxin] + NADPH</text>
        <dbReference type="Rhea" id="RHEA:20125"/>
        <dbReference type="Rhea" id="RHEA-COMP:10000"/>
        <dbReference type="Rhea" id="RHEA-COMP:10001"/>
        <dbReference type="ChEBI" id="CHEBI:15378"/>
        <dbReference type="ChEBI" id="CHEBI:33737"/>
        <dbReference type="ChEBI" id="CHEBI:33738"/>
        <dbReference type="ChEBI" id="CHEBI:57783"/>
        <dbReference type="ChEBI" id="CHEBI:58349"/>
        <dbReference type="EC" id="1.18.1.2"/>
    </reaction>
</comment>
<dbReference type="SUPFAM" id="SSF52343">
    <property type="entry name" value="Ferredoxin reductase-like, C-terminal NADP-linked domain"/>
    <property type="match status" value="1"/>
</dbReference>
<dbReference type="InterPro" id="IPR001433">
    <property type="entry name" value="OxRdtase_FAD/NAD-bd"/>
</dbReference>
<dbReference type="GO" id="GO:0004324">
    <property type="term" value="F:ferredoxin-NADP+ reductase activity"/>
    <property type="evidence" value="ECO:0007669"/>
    <property type="project" value="UniProtKB-EC"/>
</dbReference>
<gene>
    <name evidence="10" type="ORF">Ctob_010101</name>
</gene>
<comment type="caution">
    <text evidence="10">The sequence shown here is derived from an EMBL/GenBank/DDBJ whole genome shotgun (WGS) entry which is preliminary data.</text>
</comment>
<keyword evidence="7" id="KW-0560">Oxidoreductase</keyword>
<proteinExistence type="inferred from homology"/>
<organism evidence="10 11">
    <name type="scientific">Chrysochromulina tobinii</name>
    <dbReference type="NCBI Taxonomy" id="1460289"/>
    <lineage>
        <taxon>Eukaryota</taxon>
        <taxon>Haptista</taxon>
        <taxon>Haptophyta</taxon>
        <taxon>Prymnesiophyceae</taxon>
        <taxon>Prymnesiales</taxon>
        <taxon>Chrysochromulinaceae</taxon>
        <taxon>Chrysochromulina</taxon>
    </lineage>
</organism>
<dbReference type="InterPro" id="IPR017927">
    <property type="entry name" value="FAD-bd_FR_type"/>
</dbReference>
<keyword evidence="11" id="KW-1185">Reference proteome</keyword>
<evidence type="ECO:0000313" key="10">
    <source>
        <dbReference type="EMBL" id="KOO34449.1"/>
    </source>
</evidence>
<keyword evidence="6" id="KW-0521">NADP</keyword>
<evidence type="ECO:0000256" key="1">
    <source>
        <dbReference type="ARBA" id="ARBA00001974"/>
    </source>
</evidence>
<dbReference type="SUPFAM" id="SSF63380">
    <property type="entry name" value="Riboflavin synthase domain-like"/>
    <property type="match status" value="1"/>
</dbReference>
<keyword evidence="4" id="KW-0285">Flavoprotein</keyword>
<dbReference type="InterPro" id="IPR039261">
    <property type="entry name" value="FNR_nucleotide-bd"/>
</dbReference>
<dbReference type="FunFam" id="3.40.50.80:FF:000008">
    <property type="entry name" value="Ferredoxin--NADP reductase, chloroplastic"/>
    <property type="match status" value="1"/>
</dbReference>
<evidence type="ECO:0000256" key="6">
    <source>
        <dbReference type="ARBA" id="ARBA00022857"/>
    </source>
</evidence>
<evidence type="ECO:0000259" key="9">
    <source>
        <dbReference type="PROSITE" id="PS51384"/>
    </source>
</evidence>
<dbReference type="Gene3D" id="3.40.50.80">
    <property type="entry name" value="Nucleotide-binding domain of ferredoxin-NADP reductase (FNR) module"/>
    <property type="match status" value="1"/>
</dbReference>
<dbReference type="PRINTS" id="PR00371">
    <property type="entry name" value="FPNCR"/>
</dbReference>
<evidence type="ECO:0000256" key="7">
    <source>
        <dbReference type="ARBA" id="ARBA00023002"/>
    </source>
</evidence>
<sequence>MPHAATARSTARTAVATMNDPDIRTFLTTRAGVAAKFVDKVLSKCDEEMIGDVQGLRIASEEGILDSLFKPVIALGIERALASPANVAVAATAVRALIAAPGEPVAVPSHLEFEPYFDISTMPLNTFKNKAPHTGTIVSAKRIVGDKAPGEVCHVHIKSGAVFKYIEGQSLGVIPPGNCPKSGKPNTVRLYSIASTRYGDDLDGESVSLCVRRAVYWDKDLGREDPAKKGVCSNYLCDAKPGQLVTLTGPTGKVMLMPEATPEADLIMVATGTGIAPYRGFLRRLFIEQTPAAAAFRGLAWLVLGVPTSDGLLYDEDWQAIAKRHPKHFRVTYAISREQETADGRKMYVQDRLAESAQELFERLDKGAHIYFCGLKGMMPGIVETLEKVAASKGVDWDEKLEHLKKNGQWHVEVY</sequence>
<dbReference type="InterPro" id="IPR017938">
    <property type="entry name" value="Riboflavin_synthase-like_b-brl"/>
</dbReference>
<dbReference type="Pfam" id="PF00175">
    <property type="entry name" value="NAD_binding_1"/>
    <property type="match status" value="1"/>
</dbReference>
<evidence type="ECO:0000256" key="5">
    <source>
        <dbReference type="ARBA" id="ARBA00022827"/>
    </source>
</evidence>
<reference evidence="11" key="1">
    <citation type="journal article" date="2015" name="PLoS Genet.">
        <title>Genome Sequence and Transcriptome Analyses of Chrysochromulina tobin: Metabolic Tools for Enhanced Algal Fitness in the Prominent Order Prymnesiales (Haptophyceae).</title>
        <authorList>
            <person name="Hovde B.T."/>
            <person name="Deodato C.R."/>
            <person name="Hunsperger H.M."/>
            <person name="Ryken S.A."/>
            <person name="Yost W."/>
            <person name="Jha R.K."/>
            <person name="Patterson J."/>
            <person name="Monnat R.J. Jr."/>
            <person name="Barlow S.B."/>
            <person name="Starkenburg S.R."/>
            <person name="Cattolico R.A."/>
        </authorList>
    </citation>
    <scope>NUCLEOTIDE SEQUENCE</scope>
    <source>
        <strain evidence="11">CCMP291</strain>
    </source>
</reference>
<evidence type="ECO:0000256" key="2">
    <source>
        <dbReference type="ARBA" id="ARBA00008312"/>
    </source>
</evidence>
<dbReference type="InterPro" id="IPR015701">
    <property type="entry name" value="FNR"/>
</dbReference>
<dbReference type="AlphaFoldDB" id="A0A0M0K6N9"/>
<dbReference type="InterPro" id="IPR001709">
    <property type="entry name" value="Flavoprot_Pyr_Nucl_cyt_Rdtase"/>
</dbReference>
<evidence type="ECO:0000313" key="11">
    <source>
        <dbReference type="Proteomes" id="UP000037460"/>
    </source>
</evidence>
<protein>
    <recommendedName>
        <fullName evidence="3">ferredoxin--NADP(+) reductase</fullName>
        <ecNumber evidence="3">1.18.1.2</ecNumber>
    </recommendedName>
</protein>
<dbReference type="OrthoDB" id="1688044at2759"/>
<evidence type="ECO:0000256" key="4">
    <source>
        <dbReference type="ARBA" id="ARBA00022630"/>
    </source>
</evidence>
<dbReference type="EMBL" id="JWZX01001219">
    <property type="protein sequence ID" value="KOO34449.1"/>
    <property type="molecule type" value="Genomic_DNA"/>
</dbReference>
<dbReference type="Proteomes" id="UP000037460">
    <property type="component" value="Unassembled WGS sequence"/>
</dbReference>
<feature type="domain" description="FAD-binding FR-type" evidence="9">
    <location>
        <begin position="130"/>
        <end position="257"/>
    </location>
</feature>
<keyword evidence="5" id="KW-0274">FAD</keyword>
<name>A0A0M0K6N9_9EUKA</name>
<dbReference type="PANTHER" id="PTHR43314">
    <property type="match status" value="1"/>
</dbReference>
<evidence type="ECO:0000256" key="3">
    <source>
        <dbReference type="ARBA" id="ARBA00013223"/>
    </source>
</evidence>
<dbReference type="EC" id="1.18.1.2" evidence="3"/>
<dbReference type="PROSITE" id="PS51384">
    <property type="entry name" value="FAD_FR"/>
    <property type="match status" value="1"/>
</dbReference>
<evidence type="ECO:0000256" key="8">
    <source>
        <dbReference type="ARBA" id="ARBA00047776"/>
    </source>
</evidence>
<accession>A0A0M0K6N9</accession>
<comment type="cofactor">
    <cofactor evidence="1">
        <name>FAD</name>
        <dbReference type="ChEBI" id="CHEBI:57692"/>
    </cofactor>
</comment>
<dbReference type="Gene3D" id="2.40.30.10">
    <property type="entry name" value="Translation factors"/>
    <property type="match status" value="1"/>
</dbReference>